<gene>
    <name evidence="1" type="ORF">LEM8419_03589</name>
</gene>
<sequence length="294" mass="32117">MSSFSNVAPSLADFNPYSSEAVAGMTGTRVVKVSPPLAEKWLAWNTKNRAMSAHHISRMAKTMSLGNWCLNGQAIVLSDDATLLDGQHRLMAVIESKCDVLFDVRFGVPNAAMLTIDEGKKRNAADVLQIQGLKNSTTVAAAAKRVMRYDAALVATNSGDRSINATNQEVAAWVAQNPGIVDVAAQAHKHYAMVSDSPLSSGYLAAFTFICNRLDRSLAADFYFRLATGAGLEIDSVVFMLRNRLNQARNNSTLKFSPAYITGLVVTAWNHEREGNSVRQLRYTDRKGIVPEFK</sequence>
<protein>
    <submittedName>
        <fullName evidence="1">Uncharacterized protein</fullName>
    </submittedName>
</protein>
<reference evidence="1" key="1">
    <citation type="submission" date="2021-12" db="EMBL/GenBank/DDBJ databases">
        <authorList>
            <person name="Rodrigo-Torres L."/>
            <person name="Arahal R. D."/>
            <person name="Lucena T."/>
        </authorList>
    </citation>
    <scope>NUCLEOTIDE SEQUENCE</scope>
    <source>
        <strain evidence="1">CECT 8419</strain>
    </source>
</reference>
<comment type="caution">
    <text evidence="1">The sequence shown here is derived from an EMBL/GenBank/DDBJ whole genome shotgun (WGS) entry which is preliminary data.</text>
</comment>
<evidence type="ECO:0000313" key="2">
    <source>
        <dbReference type="Proteomes" id="UP000837803"/>
    </source>
</evidence>
<evidence type="ECO:0000313" key="1">
    <source>
        <dbReference type="EMBL" id="CAH1002717.1"/>
    </source>
</evidence>
<name>A0ABN8FE93_9BACT</name>
<dbReference type="EMBL" id="CAKLPZ010000007">
    <property type="protein sequence ID" value="CAH1002717.1"/>
    <property type="molecule type" value="Genomic_DNA"/>
</dbReference>
<keyword evidence="2" id="KW-1185">Reference proteome</keyword>
<accession>A0ABN8FE93</accession>
<proteinExistence type="predicted"/>
<organism evidence="1 2">
    <name type="scientific">Neolewinella maritima</name>
    <dbReference type="NCBI Taxonomy" id="1383882"/>
    <lineage>
        <taxon>Bacteria</taxon>
        <taxon>Pseudomonadati</taxon>
        <taxon>Bacteroidota</taxon>
        <taxon>Saprospiria</taxon>
        <taxon>Saprospirales</taxon>
        <taxon>Lewinellaceae</taxon>
        <taxon>Neolewinella</taxon>
    </lineage>
</organism>
<dbReference type="Proteomes" id="UP000837803">
    <property type="component" value="Unassembled WGS sequence"/>
</dbReference>